<evidence type="ECO:0000256" key="2">
    <source>
        <dbReference type="ARBA" id="ARBA00022679"/>
    </source>
</evidence>
<dbReference type="Proteomes" id="UP000312594">
    <property type="component" value="Unassembled WGS sequence"/>
</dbReference>
<feature type="domain" description="HipA-like C-terminal" evidence="4">
    <location>
        <begin position="166"/>
        <end position="377"/>
    </location>
</feature>
<evidence type="ECO:0000259" key="4">
    <source>
        <dbReference type="Pfam" id="PF07804"/>
    </source>
</evidence>
<dbReference type="AlphaFoldDB" id="A0A5C5BW76"/>
<dbReference type="Pfam" id="PF13657">
    <property type="entry name" value="Couple_hipA"/>
    <property type="match status" value="1"/>
</dbReference>
<organism evidence="6 7">
    <name type="scientific">Eggerthella lenta</name>
    <name type="common">Eubacterium lentum</name>
    <dbReference type="NCBI Taxonomy" id="84112"/>
    <lineage>
        <taxon>Bacteria</taxon>
        <taxon>Bacillati</taxon>
        <taxon>Actinomycetota</taxon>
        <taxon>Coriobacteriia</taxon>
        <taxon>Eggerthellales</taxon>
        <taxon>Eggerthellaceae</taxon>
        <taxon>Eggerthella</taxon>
    </lineage>
</organism>
<comment type="caution">
    <text evidence="6">The sequence shown here is derived from an EMBL/GenBank/DDBJ whole genome shotgun (WGS) entry which is preliminary data.</text>
</comment>
<dbReference type="GO" id="GO:0005829">
    <property type="term" value="C:cytosol"/>
    <property type="evidence" value="ECO:0007669"/>
    <property type="project" value="TreeGrafter"/>
</dbReference>
<evidence type="ECO:0000256" key="1">
    <source>
        <dbReference type="ARBA" id="ARBA00010164"/>
    </source>
</evidence>
<sequence length="381" mass="41560">MNDSSLCDVDLDIRSVRVRYAGRMVGTLALTADGVLAFEYDDGWIREGFSISPLSLPLEKRVFVARRHPLDGVFGVFDDSLPDGWGRLLVDRLLRSHGIDPFAVSPIARLAIVGFNGMGALEYVPEIPLTSPATSTDFDELARECASVLAADGSQDLDTLFAMGGSSGGARPKVLTSIDGDDWIVKFASSQDDRDIGESEYRYALAAKACGIDMPEVRLFPSKRCSGYFGVRRFDRVPDASGVARKVHMVSAGALLETSHRIPNLDYETLMRLTLKLTDSFEEVVRLYRLMCFNVLAGNRDDHAKNFSYLYDEDRAVWTLSPAYDLTRNAGMNGEHATTVNGKGKGIGLDDLVSVGVKAGLSKSSARTIADEVRQATAGRL</sequence>
<keyword evidence="2" id="KW-0808">Transferase</keyword>
<proteinExistence type="inferred from homology"/>
<dbReference type="PANTHER" id="PTHR37419:SF8">
    <property type="entry name" value="TOXIN YJJJ"/>
    <property type="match status" value="1"/>
</dbReference>
<accession>A0A5C5BW76</accession>
<evidence type="ECO:0000256" key="3">
    <source>
        <dbReference type="ARBA" id="ARBA00022777"/>
    </source>
</evidence>
<feature type="domain" description="HipA N-terminal subdomain 1" evidence="5">
    <location>
        <begin position="17"/>
        <end position="123"/>
    </location>
</feature>
<dbReference type="GO" id="GO:0004674">
    <property type="term" value="F:protein serine/threonine kinase activity"/>
    <property type="evidence" value="ECO:0007669"/>
    <property type="project" value="TreeGrafter"/>
</dbReference>
<evidence type="ECO:0000259" key="5">
    <source>
        <dbReference type="Pfam" id="PF13657"/>
    </source>
</evidence>
<dbReference type="EMBL" id="VEVP01000016">
    <property type="protein sequence ID" value="TNU90739.1"/>
    <property type="molecule type" value="Genomic_DNA"/>
</dbReference>
<reference evidence="6 7" key="1">
    <citation type="journal article" date="2005" name="Appl. Environ. Microbiol.">
        <title>Intestinal bacterial communities that produce active estrogen-like compounds enterodiol and enterolactone in humans.</title>
        <authorList>
            <person name="Clavel T."/>
            <person name="Henderson G."/>
            <person name="Alpert C.A."/>
            <person name="Philippe C."/>
            <person name="Rigottier-Gois L."/>
            <person name="Dore J."/>
            <person name="Blaut M."/>
        </authorList>
    </citation>
    <scope>NUCLEOTIDE SEQUENCE [LARGE SCALE GENOMIC DNA]</scope>
    <source>
        <strain evidence="6 7">SECO-MT75m2</strain>
    </source>
</reference>
<comment type="similarity">
    <text evidence="1">Belongs to the HipA Ser/Thr kinase family.</text>
</comment>
<protein>
    <submittedName>
        <fullName evidence="6">Type II toxin-antitoxin system HipA family toxin</fullName>
    </submittedName>
</protein>
<dbReference type="PANTHER" id="PTHR37419">
    <property type="entry name" value="SERINE/THREONINE-PROTEIN KINASE TOXIN HIPA"/>
    <property type="match status" value="1"/>
</dbReference>
<dbReference type="Gene3D" id="1.10.1070.20">
    <property type="match status" value="1"/>
</dbReference>
<evidence type="ECO:0000313" key="6">
    <source>
        <dbReference type="EMBL" id="TNU90739.1"/>
    </source>
</evidence>
<name>A0A5C5BW76_EGGLN</name>
<dbReference type="RefSeq" id="WP_139912535.1">
    <property type="nucleotide sequence ID" value="NZ_JADOZP010000005.1"/>
</dbReference>
<keyword evidence="3" id="KW-0418">Kinase</keyword>
<dbReference type="InterPro" id="IPR052028">
    <property type="entry name" value="HipA_Ser/Thr_kinase"/>
</dbReference>
<evidence type="ECO:0000313" key="7">
    <source>
        <dbReference type="Proteomes" id="UP000312594"/>
    </source>
</evidence>
<gene>
    <name evidence="6" type="ORF">FIC87_08385</name>
</gene>
<dbReference type="Pfam" id="PF07804">
    <property type="entry name" value="HipA_C"/>
    <property type="match status" value="1"/>
</dbReference>
<dbReference type="InterPro" id="IPR012893">
    <property type="entry name" value="HipA-like_C"/>
</dbReference>
<dbReference type="InterPro" id="IPR017508">
    <property type="entry name" value="HipA_N1"/>
</dbReference>